<proteinExistence type="predicted"/>
<dbReference type="AlphaFoldDB" id="A0A1U7LQB0"/>
<accession>A0A1U7LQB0</accession>
<name>A0A1U7LQB0_NEOID</name>
<feature type="region of interest" description="Disordered" evidence="1">
    <location>
        <begin position="1"/>
        <end position="46"/>
    </location>
</feature>
<gene>
    <name evidence="2" type="ORF">NEOLI_002857</name>
</gene>
<feature type="compositionally biased region" description="Low complexity" evidence="1">
    <location>
        <begin position="1"/>
        <end position="33"/>
    </location>
</feature>
<evidence type="ECO:0000313" key="3">
    <source>
        <dbReference type="Proteomes" id="UP000186594"/>
    </source>
</evidence>
<organism evidence="2 3">
    <name type="scientific">Neolecta irregularis (strain DAH-3)</name>
    <dbReference type="NCBI Taxonomy" id="1198029"/>
    <lineage>
        <taxon>Eukaryota</taxon>
        <taxon>Fungi</taxon>
        <taxon>Dikarya</taxon>
        <taxon>Ascomycota</taxon>
        <taxon>Taphrinomycotina</taxon>
        <taxon>Neolectales</taxon>
        <taxon>Neolectaceae</taxon>
        <taxon>Neolecta</taxon>
    </lineage>
</organism>
<keyword evidence="3" id="KW-1185">Reference proteome</keyword>
<reference evidence="2 3" key="1">
    <citation type="submission" date="2016-04" db="EMBL/GenBank/DDBJ databases">
        <title>Evolutionary innovation and constraint leading to complex multicellularity in the Ascomycota.</title>
        <authorList>
            <person name="Cisse O."/>
            <person name="Nguyen A."/>
            <person name="Hewitt D.A."/>
            <person name="Jedd G."/>
            <person name="Stajich J.E."/>
        </authorList>
    </citation>
    <scope>NUCLEOTIDE SEQUENCE [LARGE SCALE GENOMIC DNA]</scope>
    <source>
        <strain evidence="2 3">DAH-3</strain>
    </source>
</reference>
<dbReference type="EMBL" id="LXFE01000595">
    <property type="protein sequence ID" value="OLL24860.1"/>
    <property type="molecule type" value="Genomic_DNA"/>
</dbReference>
<sequence>MVTALAAEAAPTPSAVPAAAPTSSGAPAAAPTPSAVPTPPVARRSNDIQKRGFFDGLFQNISSKLSGVASTLLNVATKYGPSVVSGVKAGISSYFAQAGERAV</sequence>
<protein>
    <submittedName>
        <fullName evidence="2">Uncharacterized protein</fullName>
    </submittedName>
</protein>
<evidence type="ECO:0000256" key="1">
    <source>
        <dbReference type="SAM" id="MobiDB-lite"/>
    </source>
</evidence>
<comment type="caution">
    <text evidence="2">The sequence shown here is derived from an EMBL/GenBank/DDBJ whole genome shotgun (WGS) entry which is preliminary data.</text>
</comment>
<dbReference type="Proteomes" id="UP000186594">
    <property type="component" value="Unassembled WGS sequence"/>
</dbReference>
<evidence type="ECO:0000313" key="2">
    <source>
        <dbReference type="EMBL" id="OLL24860.1"/>
    </source>
</evidence>